<dbReference type="Pfam" id="PF14322">
    <property type="entry name" value="SusD-like_3"/>
    <property type="match status" value="1"/>
</dbReference>
<comment type="caution">
    <text evidence="8">The sequence shown here is derived from an EMBL/GenBank/DDBJ whole genome shotgun (WGS) entry which is preliminary data.</text>
</comment>
<keyword evidence="9" id="KW-1185">Reference proteome</keyword>
<evidence type="ECO:0000259" key="6">
    <source>
        <dbReference type="Pfam" id="PF07980"/>
    </source>
</evidence>
<dbReference type="Proteomes" id="UP000576082">
    <property type="component" value="Unassembled WGS sequence"/>
</dbReference>
<keyword evidence="5" id="KW-0998">Cell outer membrane</keyword>
<dbReference type="GO" id="GO:0009279">
    <property type="term" value="C:cell outer membrane"/>
    <property type="evidence" value="ECO:0007669"/>
    <property type="project" value="UniProtKB-SubCell"/>
</dbReference>
<comment type="subcellular location">
    <subcellularLocation>
        <location evidence="1">Cell outer membrane</location>
    </subcellularLocation>
</comment>
<dbReference type="Pfam" id="PF07980">
    <property type="entry name" value="SusD_RagB"/>
    <property type="match status" value="1"/>
</dbReference>
<evidence type="ECO:0000256" key="5">
    <source>
        <dbReference type="ARBA" id="ARBA00023237"/>
    </source>
</evidence>
<dbReference type="SUPFAM" id="SSF48452">
    <property type="entry name" value="TPR-like"/>
    <property type="match status" value="1"/>
</dbReference>
<reference evidence="8 9" key="1">
    <citation type="submission" date="2020-04" db="EMBL/GenBank/DDBJ databases">
        <title>Flammeovirga sp. SR4, a novel species isolated from seawater.</title>
        <authorList>
            <person name="Wang X."/>
        </authorList>
    </citation>
    <scope>NUCLEOTIDE SEQUENCE [LARGE SCALE GENOMIC DNA]</scope>
    <source>
        <strain evidence="8 9">ATCC 23126</strain>
    </source>
</reference>
<proteinExistence type="inferred from homology"/>
<keyword evidence="3" id="KW-0732">Signal</keyword>
<comment type="similarity">
    <text evidence="2">Belongs to the SusD family.</text>
</comment>
<dbReference type="Gene3D" id="1.25.40.390">
    <property type="match status" value="1"/>
</dbReference>
<keyword evidence="4" id="KW-0472">Membrane</keyword>
<protein>
    <submittedName>
        <fullName evidence="8">RagB/SusD family nutrient uptake outer membrane protein</fullName>
    </submittedName>
</protein>
<organism evidence="8 9">
    <name type="scientific">Flammeovirga aprica JL-4</name>
    <dbReference type="NCBI Taxonomy" id="694437"/>
    <lineage>
        <taxon>Bacteria</taxon>
        <taxon>Pseudomonadati</taxon>
        <taxon>Bacteroidota</taxon>
        <taxon>Cytophagia</taxon>
        <taxon>Cytophagales</taxon>
        <taxon>Flammeovirgaceae</taxon>
        <taxon>Flammeovirga</taxon>
    </lineage>
</organism>
<evidence type="ECO:0000256" key="4">
    <source>
        <dbReference type="ARBA" id="ARBA00023136"/>
    </source>
</evidence>
<evidence type="ECO:0000259" key="7">
    <source>
        <dbReference type="Pfam" id="PF14322"/>
    </source>
</evidence>
<dbReference type="InterPro" id="IPR011990">
    <property type="entry name" value="TPR-like_helical_dom_sf"/>
</dbReference>
<sequence length="547" mass="60659">MKIKDILVAGGLVIGAMSMTSCSDFLELKPTDSQTADTFFRTSKEARQALIGVYEKLRSDYKDGNPNEVRMFDMAMGDDAMTGGDPSGQDMMYYQEMSKFQSQTNNIAGKAAWDKCFGGIQRANTLLANYDKIEFTTAEETIKSNYKGEALFLRAHYYFELARLFENVPMYTEPLEGTAWQEITQATPEVLYAQIATDMVEAISLMAETIPEGEEGRLTKYAAEAELVKVFLFYTGYYNKSELPVNGDGAPITNSSAITMADDVINNSGAVLASNYADLFNENGNYNKEVIFEVPFANTGSGDWGDWSYGSILCQMSGPRGHNSDVLAQGWGFMAPTRELEQSFEAGDLRKPATIIYAKDLIDQAGSTYQAHYNFTSMHTKKYTTHGWNKTDVNTELNWAQNYHYIRLADVLLMAAELNVTASPAKASSYVNQVRQRAGLGAKSVVTLEDIQKERRVELAMEGHRYFDVLRRGVDAAADEINVSGYVLTAPTDEGAQYVDANGDNMTGDIGVAETYNVTFDKSKKGFLPIPQVEVDLHPLLKQNDGY</sequence>
<evidence type="ECO:0000313" key="8">
    <source>
        <dbReference type="EMBL" id="NME70008.1"/>
    </source>
</evidence>
<dbReference type="InterPro" id="IPR012944">
    <property type="entry name" value="SusD_RagB_dom"/>
</dbReference>
<evidence type="ECO:0000256" key="2">
    <source>
        <dbReference type="ARBA" id="ARBA00006275"/>
    </source>
</evidence>
<accession>A0A7X9RWG9</accession>
<dbReference type="EMBL" id="JABANE010000053">
    <property type="protein sequence ID" value="NME70008.1"/>
    <property type="molecule type" value="Genomic_DNA"/>
</dbReference>
<dbReference type="PROSITE" id="PS51257">
    <property type="entry name" value="PROKAR_LIPOPROTEIN"/>
    <property type="match status" value="1"/>
</dbReference>
<dbReference type="AlphaFoldDB" id="A0A7X9RWG9"/>
<name>A0A7X9RWG9_9BACT</name>
<gene>
    <name evidence="8" type="ORF">HHU12_18690</name>
</gene>
<feature type="domain" description="SusD-like N-terminal" evidence="7">
    <location>
        <begin position="24"/>
        <end position="232"/>
    </location>
</feature>
<evidence type="ECO:0000256" key="3">
    <source>
        <dbReference type="ARBA" id="ARBA00022729"/>
    </source>
</evidence>
<evidence type="ECO:0000256" key="1">
    <source>
        <dbReference type="ARBA" id="ARBA00004442"/>
    </source>
</evidence>
<dbReference type="RefSeq" id="WP_169658258.1">
    <property type="nucleotide sequence ID" value="NZ_JABANE010000053.1"/>
</dbReference>
<feature type="domain" description="RagB/SusD" evidence="6">
    <location>
        <begin position="370"/>
        <end position="547"/>
    </location>
</feature>
<evidence type="ECO:0000313" key="9">
    <source>
        <dbReference type="Proteomes" id="UP000576082"/>
    </source>
</evidence>
<dbReference type="InterPro" id="IPR033985">
    <property type="entry name" value="SusD-like_N"/>
</dbReference>